<feature type="coiled-coil region" evidence="11">
    <location>
        <begin position="18"/>
        <end position="45"/>
    </location>
</feature>
<reference evidence="12 13" key="1">
    <citation type="submission" date="2023-07" db="EMBL/GenBank/DDBJ databases">
        <title>Sorghum-associated microbial communities from plants grown in Nebraska, USA.</title>
        <authorList>
            <person name="Schachtman D."/>
        </authorList>
    </citation>
    <scope>NUCLEOTIDE SEQUENCE [LARGE SCALE GENOMIC DNA]</scope>
    <source>
        <strain evidence="12 13">BE313</strain>
    </source>
</reference>
<name>A0ABU2CDZ0_9BURK</name>
<evidence type="ECO:0000313" key="13">
    <source>
        <dbReference type="Proteomes" id="UP001180487"/>
    </source>
</evidence>
<evidence type="ECO:0000256" key="1">
    <source>
        <dbReference type="ARBA" id="ARBA00004413"/>
    </source>
</evidence>
<dbReference type="EMBL" id="JAVDXT010000005">
    <property type="protein sequence ID" value="MDR7379534.1"/>
    <property type="molecule type" value="Genomic_DNA"/>
</dbReference>
<evidence type="ECO:0000256" key="3">
    <source>
        <dbReference type="ARBA" id="ARBA00020392"/>
    </source>
</evidence>
<evidence type="ECO:0000256" key="4">
    <source>
        <dbReference type="ARBA" id="ARBA00022448"/>
    </source>
</evidence>
<dbReference type="Pfam" id="PF02050">
    <property type="entry name" value="FliJ"/>
    <property type="match status" value="1"/>
</dbReference>
<keyword evidence="4" id="KW-0813">Transport</keyword>
<keyword evidence="10" id="KW-1006">Bacterial flagellum protein export</keyword>
<sequence>MTLLKTLAVAIDVAHLKRDEASRALGQAQQKYLGAKNQLEQLETYATETEDRWMVQAQNCALPEMMRHHYQFMERLAQAIQMQQGILADQARWVDVAKKQLADAEIRVATLKQVCRNKQLEADRLQSRREQKQIDEFAALRFGKSIDQQFGEGVS</sequence>
<dbReference type="Proteomes" id="UP001180487">
    <property type="component" value="Unassembled WGS sequence"/>
</dbReference>
<evidence type="ECO:0000313" key="12">
    <source>
        <dbReference type="EMBL" id="MDR7379534.1"/>
    </source>
</evidence>
<keyword evidence="12" id="KW-0282">Flagellum</keyword>
<keyword evidence="11" id="KW-0175">Coiled coil</keyword>
<evidence type="ECO:0000256" key="5">
    <source>
        <dbReference type="ARBA" id="ARBA00022475"/>
    </source>
</evidence>
<dbReference type="InterPro" id="IPR012823">
    <property type="entry name" value="Flagell_FliJ"/>
</dbReference>
<keyword evidence="7" id="KW-1005">Bacterial flagellum biogenesis</keyword>
<evidence type="ECO:0000256" key="9">
    <source>
        <dbReference type="ARBA" id="ARBA00023136"/>
    </source>
</evidence>
<keyword evidence="13" id="KW-1185">Reference proteome</keyword>
<dbReference type="PANTHER" id="PTHR38786">
    <property type="entry name" value="FLAGELLAR FLIJ PROTEIN"/>
    <property type="match status" value="1"/>
</dbReference>
<proteinExistence type="inferred from homology"/>
<evidence type="ECO:0000256" key="10">
    <source>
        <dbReference type="ARBA" id="ARBA00023225"/>
    </source>
</evidence>
<comment type="similarity">
    <text evidence="2">Belongs to the FliJ family.</text>
</comment>
<evidence type="ECO:0000256" key="11">
    <source>
        <dbReference type="SAM" id="Coils"/>
    </source>
</evidence>
<comment type="subcellular location">
    <subcellularLocation>
        <location evidence="1">Cell membrane</location>
        <topology evidence="1">Peripheral membrane protein</topology>
        <orientation evidence="1">Cytoplasmic side</orientation>
    </subcellularLocation>
</comment>
<keyword evidence="5" id="KW-1003">Cell membrane</keyword>
<organism evidence="12 13">
    <name type="scientific">Rhodoferax ferrireducens</name>
    <dbReference type="NCBI Taxonomy" id="192843"/>
    <lineage>
        <taxon>Bacteria</taxon>
        <taxon>Pseudomonadati</taxon>
        <taxon>Pseudomonadota</taxon>
        <taxon>Betaproteobacteria</taxon>
        <taxon>Burkholderiales</taxon>
        <taxon>Comamonadaceae</taxon>
        <taxon>Rhodoferax</taxon>
    </lineage>
</organism>
<dbReference type="RefSeq" id="WP_116606954.1">
    <property type="nucleotide sequence ID" value="NZ_JAVDXT010000005.1"/>
</dbReference>
<evidence type="ECO:0000256" key="7">
    <source>
        <dbReference type="ARBA" id="ARBA00022795"/>
    </source>
</evidence>
<keyword evidence="6" id="KW-0145">Chemotaxis</keyword>
<accession>A0ABU2CDZ0</accession>
<feature type="coiled-coil region" evidence="11">
    <location>
        <begin position="94"/>
        <end position="135"/>
    </location>
</feature>
<dbReference type="Gene3D" id="1.10.287.1700">
    <property type="match status" value="1"/>
</dbReference>
<keyword evidence="9" id="KW-0472">Membrane</keyword>
<comment type="caution">
    <text evidence="12">The sequence shown here is derived from an EMBL/GenBank/DDBJ whole genome shotgun (WGS) entry which is preliminary data.</text>
</comment>
<evidence type="ECO:0000256" key="8">
    <source>
        <dbReference type="ARBA" id="ARBA00022927"/>
    </source>
</evidence>
<dbReference type="PANTHER" id="PTHR38786:SF1">
    <property type="entry name" value="FLAGELLAR FLIJ PROTEIN"/>
    <property type="match status" value="1"/>
</dbReference>
<dbReference type="InterPro" id="IPR053716">
    <property type="entry name" value="Flag_assembly_chemotaxis_eff"/>
</dbReference>
<dbReference type="InterPro" id="IPR052570">
    <property type="entry name" value="FliJ"/>
</dbReference>
<protein>
    <recommendedName>
        <fullName evidence="3">Flagellar FliJ protein</fullName>
    </recommendedName>
</protein>
<gene>
    <name evidence="12" type="ORF">J2X19_004230</name>
</gene>
<keyword evidence="8" id="KW-0653">Protein transport</keyword>
<evidence type="ECO:0000256" key="2">
    <source>
        <dbReference type="ARBA" id="ARBA00010004"/>
    </source>
</evidence>
<keyword evidence="12" id="KW-0969">Cilium</keyword>
<dbReference type="NCBIfam" id="TIGR02473">
    <property type="entry name" value="flagell_FliJ"/>
    <property type="match status" value="1"/>
</dbReference>
<keyword evidence="12" id="KW-0966">Cell projection</keyword>
<evidence type="ECO:0000256" key="6">
    <source>
        <dbReference type="ARBA" id="ARBA00022500"/>
    </source>
</evidence>